<gene>
    <name evidence="1" type="ORF">FCALED_LOCUS13580</name>
</gene>
<keyword evidence="2" id="KW-1185">Reference proteome</keyword>
<sequence length="54" mass="6004">MITTPKPIFYKSISTNEECHSTENIEQGIKLTMEQAGVDKFATVITDNALNMKA</sequence>
<accession>A0A9N9N5W1</accession>
<proteinExistence type="predicted"/>
<evidence type="ECO:0000313" key="2">
    <source>
        <dbReference type="Proteomes" id="UP000789570"/>
    </source>
</evidence>
<dbReference type="AlphaFoldDB" id="A0A9N9N5W1"/>
<protein>
    <submittedName>
        <fullName evidence="1">47_t:CDS:1</fullName>
    </submittedName>
</protein>
<comment type="caution">
    <text evidence="1">The sequence shown here is derived from an EMBL/GenBank/DDBJ whole genome shotgun (WGS) entry which is preliminary data.</text>
</comment>
<evidence type="ECO:0000313" key="1">
    <source>
        <dbReference type="EMBL" id="CAG8703238.1"/>
    </source>
</evidence>
<reference evidence="1" key="1">
    <citation type="submission" date="2021-06" db="EMBL/GenBank/DDBJ databases">
        <authorList>
            <person name="Kallberg Y."/>
            <person name="Tangrot J."/>
            <person name="Rosling A."/>
        </authorList>
    </citation>
    <scope>NUCLEOTIDE SEQUENCE</scope>
    <source>
        <strain evidence="1">UK204</strain>
    </source>
</reference>
<name>A0A9N9N5W1_9GLOM</name>
<dbReference type="EMBL" id="CAJVPQ010008055">
    <property type="protein sequence ID" value="CAG8703238.1"/>
    <property type="molecule type" value="Genomic_DNA"/>
</dbReference>
<dbReference type="OrthoDB" id="4951847at2759"/>
<dbReference type="Proteomes" id="UP000789570">
    <property type="component" value="Unassembled WGS sequence"/>
</dbReference>
<feature type="non-terminal residue" evidence="1">
    <location>
        <position position="54"/>
    </location>
</feature>
<organism evidence="1 2">
    <name type="scientific">Funneliformis caledonium</name>
    <dbReference type="NCBI Taxonomy" id="1117310"/>
    <lineage>
        <taxon>Eukaryota</taxon>
        <taxon>Fungi</taxon>
        <taxon>Fungi incertae sedis</taxon>
        <taxon>Mucoromycota</taxon>
        <taxon>Glomeromycotina</taxon>
        <taxon>Glomeromycetes</taxon>
        <taxon>Glomerales</taxon>
        <taxon>Glomeraceae</taxon>
        <taxon>Funneliformis</taxon>
    </lineage>
</organism>